<sequence>MANNFEIVPKELRLLIFEHVFMSLSGLITLSRIPRELDSTDNKYKIFAHHWASREVIHLSILRTCKKFYSDCKDLLWKHNTLNLDPSALKIDPASLIYLYERISNNVHSIQLEIGLLDGAENVVMAARLEYFLHTFGSWTYLKSITLVVRDGWLELCKVMRDFVAILHGRGRKGTPLARYLELFKSAGREGGYLSHLKRKMTFNVGPFAEVQHWFEHGELEQLETSWPEEMFQRLASFGGDLILNGDIYYSGGAQKERVICALWDPMKPHQQTILLAIEYALQKLEVIYGTATKRKRQEIRDHWLGTTVLSVSKEEMEKIRLDVEKWFAEGPRQLVHLTKKLIKEKPIGIET</sequence>
<dbReference type="AlphaFoldDB" id="A0A2J6Q3P7"/>
<protein>
    <recommendedName>
        <fullName evidence="3">F-box domain-containing protein</fullName>
    </recommendedName>
</protein>
<organism evidence="1 2">
    <name type="scientific">Hyaloscypha hepaticicola</name>
    <dbReference type="NCBI Taxonomy" id="2082293"/>
    <lineage>
        <taxon>Eukaryota</taxon>
        <taxon>Fungi</taxon>
        <taxon>Dikarya</taxon>
        <taxon>Ascomycota</taxon>
        <taxon>Pezizomycotina</taxon>
        <taxon>Leotiomycetes</taxon>
        <taxon>Helotiales</taxon>
        <taxon>Hyaloscyphaceae</taxon>
        <taxon>Hyaloscypha</taxon>
    </lineage>
</organism>
<evidence type="ECO:0000313" key="1">
    <source>
        <dbReference type="EMBL" id="PMD20866.1"/>
    </source>
</evidence>
<dbReference type="OrthoDB" id="3557214at2759"/>
<name>A0A2J6Q3P7_9HELO</name>
<dbReference type="Proteomes" id="UP000235672">
    <property type="component" value="Unassembled WGS sequence"/>
</dbReference>
<evidence type="ECO:0008006" key="3">
    <source>
        <dbReference type="Google" id="ProtNLM"/>
    </source>
</evidence>
<keyword evidence="2" id="KW-1185">Reference proteome</keyword>
<gene>
    <name evidence="1" type="ORF">NA56DRAFT_159507</name>
</gene>
<evidence type="ECO:0000313" key="2">
    <source>
        <dbReference type="Proteomes" id="UP000235672"/>
    </source>
</evidence>
<proteinExistence type="predicted"/>
<reference evidence="1 2" key="1">
    <citation type="submission" date="2016-05" db="EMBL/GenBank/DDBJ databases">
        <title>A degradative enzymes factory behind the ericoid mycorrhizal symbiosis.</title>
        <authorList>
            <consortium name="DOE Joint Genome Institute"/>
            <person name="Martino E."/>
            <person name="Morin E."/>
            <person name="Grelet G."/>
            <person name="Kuo A."/>
            <person name="Kohler A."/>
            <person name="Daghino S."/>
            <person name="Barry K."/>
            <person name="Choi C."/>
            <person name="Cichocki N."/>
            <person name="Clum A."/>
            <person name="Copeland A."/>
            <person name="Hainaut M."/>
            <person name="Haridas S."/>
            <person name="Labutti K."/>
            <person name="Lindquist E."/>
            <person name="Lipzen A."/>
            <person name="Khouja H.-R."/>
            <person name="Murat C."/>
            <person name="Ohm R."/>
            <person name="Olson A."/>
            <person name="Spatafora J."/>
            <person name="Veneault-Fourrey C."/>
            <person name="Henrissat B."/>
            <person name="Grigoriev I."/>
            <person name="Martin F."/>
            <person name="Perotto S."/>
        </authorList>
    </citation>
    <scope>NUCLEOTIDE SEQUENCE [LARGE SCALE GENOMIC DNA]</scope>
    <source>
        <strain evidence="1 2">UAMH 7357</strain>
    </source>
</reference>
<dbReference type="EMBL" id="KZ613483">
    <property type="protein sequence ID" value="PMD20866.1"/>
    <property type="molecule type" value="Genomic_DNA"/>
</dbReference>
<accession>A0A2J6Q3P7</accession>